<evidence type="ECO:0000256" key="1">
    <source>
        <dbReference type="ARBA" id="ARBA00023015"/>
    </source>
</evidence>
<proteinExistence type="predicted"/>
<dbReference type="SUPFAM" id="SSF46785">
    <property type="entry name" value="Winged helix' DNA-binding domain"/>
    <property type="match status" value="1"/>
</dbReference>
<dbReference type="PANTHER" id="PTHR38445">
    <property type="entry name" value="HTH-TYPE TRANSCRIPTIONAL REPRESSOR YTRA"/>
    <property type="match status" value="1"/>
</dbReference>
<dbReference type="AlphaFoldDB" id="A0A1E8F0W4"/>
<keyword evidence="3" id="KW-0804">Transcription</keyword>
<evidence type="ECO:0000256" key="2">
    <source>
        <dbReference type="ARBA" id="ARBA00023125"/>
    </source>
</evidence>
<dbReference type="EMBL" id="LZFO01000006">
    <property type="protein sequence ID" value="OFI06972.1"/>
    <property type="molecule type" value="Genomic_DNA"/>
</dbReference>
<dbReference type="GO" id="GO:0003700">
    <property type="term" value="F:DNA-binding transcription factor activity"/>
    <property type="evidence" value="ECO:0007669"/>
    <property type="project" value="InterPro"/>
</dbReference>
<keyword evidence="1" id="KW-0805">Transcription regulation</keyword>
<dbReference type="PATRIC" id="fig|1121290.3.peg.567"/>
<evidence type="ECO:0000313" key="5">
    <source>
        <dbReference type="EMBL" id="OFI06972.1"/>
    </source>
</evidence>
<dbReference type="InterPro" id="IPR036390">
    <property type="entry name" value="WH_DNA-bd_sf"/>
</dbReference>
<gene>
    <name evidence="5" type="primary">ytrA_2</name>
    <name evidence="5" type="ORF">CLOACE_05580</name>
</gene>
<dbReference type="Proteomes" id="UP000175744">
    <property type="component" value="Unassembled WGS sequence"/>
</dbReference>
<dbReference type="Gene3D" id="1.10.10.10">
    <property type="entry name" value="Winged helix-like DNA-binding domain superfamily/Winged helix DNA-binding domain"/>
    <property type="match status" value="1"/>
</dbReference>
<evidence type="ECO:0000256" key="3">
    <source>
        <dbReference type="ARBA" id="ARBA00023163"/>
    </source>
</evidence>
<keyword evidence="6" id="KW-1185">Reference proteome</keyword>
<dbReference type="PROSITE" id="PS50949">
    <property type="entry name" value="HTH_GNTR"/>
    <property type="match status" value="1"/>
</dbReference>
<name>A0A1E8F0W4_9CLOT</name>
<accession>A0A1E8F0W4</accession>
<dbReference type="InterPro" id="IPR036388">
    <property type="entry name" value="WH-like_DNA-bd_sf"/>
</dbReference>
<sequence>MKIKFSEKYPIYIQIINIIKKDIVLGKLKEGDKLSSVREFSGKLKVNPNTVQRAYQELEREGITYTQRGMGTFVKEDNEMVSQLKFEMSKEVITTFINEMKDLGFKKEEIKDILLKVLEKEEV</sequence>
<reference evidence="5 6" key="1">
    <citation type="submission" date="2016-06" db="EMBL/GenBank/DDBJ databases">
        <title>Genome sequence of Clostridium acetireducens DSM 10703.</title>
        <authorList>
            <person name="Poehlein A."/>
            <person name="Fluechter S."/>
            <person name="Duerre P."/>
            <person name="Daniel R."/>
        </authorList>
    </citation>
    <scope>NUCLEOTIDE SEQUENCE [LARGE SCALE GENOMIC DNA]</scope>
    <source>
        <strain evidence="5 6">DSM 10703</strain>
    </source>
</reference>
<dbReference type="InterPro" id="IPR000524">
    <property type="entry name" value="Tscrpt_reg_HTH_GntR"/>
</dbReference>
<dbReference type="RefSeq" id="WP_070109522.1">
    <property type="nucleotide sequence ID" value="NZ_LZFO01000006.1"/>
</dbReference>
<dbReference type="PANTHER" id="PTHR38445:SF6">
    <property type="entry name" value="GNTR-FAMILY TRANSCRIPTIONAL REGULATOR"/>
    <property type="match status" value="1"/>
</dbReference>
<dbReference type="SMART" id="SM00345">
    <property type="entry name" value="HTH_GNTR"/>
    <property type="match status" value="1"/>
</dbReference>
<dbReference type="STRING" id="1121290.CLAOCE_05580"/>
<dbReference type="Pfam" id="PF00392">
    <property type="entry name" value="GntR"/>
    <property type="match status" value="1"/>
</dbReference>
<keyword evidence="2" id="KW-0238">DNA-binding</keyword>
<dbReference type="OrthoDB" id="163333at2"/>
<feature type="domain" description="HTH gntR-type" evidence="4">
    <location>
        <begin position="9"/>
        <end position="77"/>
    </location>
</feature>
<evidence type="ECO:0000313" key="6">
    <source>
        <dbReference type="Proteomes" id="UP000175744"/>
    </source>
</evidence>
<organism evidence="5 6">
    <name type="scientific">Clostridium acetireducens DSM 10703</name>
    <dbReference type="NCBI Taxonomy" id="1121290"/>
    <lineage>
        <taxon>Bacteria</taxon>
        <taxon>Bacillati</taxon>
        <taxon>Bacillota</taxon>
        <taxon>Clostridia</taxon>
        <taxon>Eubacteriales</taxon>
        <taxon>Clostridiaceae</taxon>
        <taxon>Clostridium</taxon>
    </lineage>
</organism>
<evidence type="ECO:0000259" key="4">
    <source>
        <dbReference type="PROSITE" id="PS50949"/>
    </source>
</evidence>
<dbReference type="CDD" id="cd07377">
    <property type="entry name" value="WHTH_GntR"/>
    <property type="match status" value="1"/>
</dbReference>
<dbReference type="GO" id="GO:0003677">
    <property type="term" value="F:DNA binding"/>
    <property type="evidence" value="ECO:0007669"/>
    <property type="project" value="UniProtKB-KW"/>
</dbReference>
<comment type="caution">
    <text evidence="5">The sequence shown here is derived from an EMBL/GenBank/DDBJ whole genome shotgun (WGS) entry which is preliminary data.</text>
</comment>
<protein>
    <submittedName>
        <fullName evidence="5">HTH-type transcriptional repressor YtrA</fullName>
    </submittedName>
</protein>